<protein>
    <recommendedName>
        <fullName evidence="7">3-phosphoshikimate 1-carboxyvinyltransferase</fullName>
        <ecNumber evidence="7">2.5.1.19</ecNumber>
    </recommendedName>
    <alternativeName>
        <fullName evidence="7">5-enolpyruvylshikimate-3-phosphate synthase</fullName>
        <shortName evidence="7">EPSP synthase</shortName>
        <shortName evidence="7">EPSPS</shortName>
    </alternativeName>
</protein>
<feature type="binding site" evidence="7">
    <location>
        <position position="185"/>
    </location>
    <ligand>
        <name>3-phosphoshikimate</name>
        <dbReference type="ChEBI" id="CHEBI:145989"/>
    </ligand>
</feature>
<evidence type="ECO:0000256" key="4">
    <source>
        <dbReference type="ARBA" id="ARBA00022679"/>
    </source>
</evidence>
<organism evidence="9 10">
    <name type="scientific">Peptoniphilus lacrimalis</name>
    <dbReference type="NCBI Taxonomy" id="33031"/>
    <lineage>
        <taxon>Bacteria</taxon>
        <taxon>Bacillati</taxon>
        <taxon>Bacillota</taxon>
        <taxon>Tissierellia</taxon>
        <taxon>Tissierellales</taxon>
        <taxon>Peptoniphilaceae</taxon>
        <taxon>Peptoniphilus</taxon>
    </lineage>
</organism>
<dbReference type="InterPro" id="IPR023193">
    <property type="entry name" value="EPSP_synthase_CS"/>
</dbReference>
<dbReference type="OrthoDB" id="9809920at2"/>
<feature type="binding site" evidence="7">
    <location>
        <position position="25"/>
    </location>
    <ligand>
        <name>3-phosphoshikimate</name>
        <dbReference type="ChEBI" id="CHEBI:145989"/>
    </ligand>
</feature>
<dbReference type="InterPro" id="IPR001986">
    <property type="entry name" value="Enolpyruvate_Tfrase_dom"/>
</dbReference>
<keyword evidence="4 7" id="KW-0808">Transferase</keyword>
<feature type="binding site" evidence="7">
    <location>
        <position position="20"/>
    </location>
    <ligand>
        <name>3-phosphoshikimate</name>
        <dbReference type="ChEBI" id="CHEBI:145989"/>
    </ligand>
</feature>
<dbReference type="Gene3D" id="3.65.10.10">
    <property type="entry name" value="Enolpyruvate transferase domain"/>
    <property type="match status" value="2"/>
</dbReference>
<feature type="binding site" evidence="7">
    <location>
        <position position="157"/>
    </location>
    <ligand>
        <name>3-phosphoshikimate</name>
        <dbReference type="ChEBI" id="CHEBI:145989"/>
    </ligand>
</feature>
<feature type="binding site" evidence="7">
    <location>
        <position position="325"/>
    </location>
    <ligand>
        <name>3-phosphoshikimate</name>
        <dbReference type="ChEBI" id="CHEBI:145989"/>
    </ligand>
</feature>
<evidence type="ECO:0000256" key="2">
    <source>
        <dbReference type="ARBA" id="ARBA00009948"/>
    </source>
</evidence>
<feature type="binding site" evidence="7">
    <location>
        <position position="116"/>
    </location>
    <ligand>
        <name>phosphoenolpyruvate</name>
        <dbReference type="ChEBI" id="CHEBI:58702"/>
    </ligand>
</feature>
<dbReference type="RefSeq" id="WP_019035248.1">
    <property type="nucleotide sequence ID" value="NZ_UGSZ01000001.1"/>
</dbReference>
<feature type="domain" description="Enolpyruvate transferase" evidence="8">
    <location>
        <begin position="7"/>
        <end position="403"/>
    </location>
</feature>
<comment type="catalytic activity">
    <reaction evidence="6">
        <text>3-phosphoshikimate + phosphoenolpyruvate = 5-O-(1-carboxyvinyl)-3-phosphoshikimate + phosphate</text>
        <dbReference type="Rhea" id="RHEA:21256"/>
        <dbReference type="ChEBI" id="CHEBI:43474"/>
        <dbReference type="ChEBI" id="CHEBI:57701"/>
        <dbReference type="ChEBI" id="CHEBI:58702"/>
        <dbReference type="ChEBI" id="CHEBI:145989"/>
        <dbReference type="EC" id="2.5.1.19"/>
    </reaction>
    <physiologicalReaction direction="left-to-right" evidence="6">
        <dbReference type="Rhea" id="RHEA:21257"/>
    </physiologicalReaction>
</comment>
<dbReference type="InterPro" id="IPR013792">
    <property type="entry name" value="RNA3'P_cycl/enolpyr_Trfase_a/b"/>
</dbReference>
<dbReference type="EC" id="2.5.1.19" evidence="7"/>
<evidence type="ECO:0000256" key="3">
    <source>
        <dbReference type="ARBA" id="ARBA00022605"/>
    </source>
</evidence>
<dbReference type="InterPro" id="IPR036968">
    <property type="entry name" value="Enolpyruvate_Tfrase_sf"/>
</dbReference>
<dbReference type="GO" id="GO:0009423">
    <property type="term" value="P:chorismate biosynthetic process"/>
    <property type="evidence" value="ECO:0007669"/>
    <property type="project" value="UniProtKB-UniRule"/>
</dbReference>
<gene>
    <name evidence="7 9" type="primary">aroA</name>
    <name evidence="9" type="ORF">NCTC13149_00425</name>
</gene>
<dbReference type="GO" id="GO:0008652">
    <property type="term" value="P:amino acid biosynthetic process"/>
    <property type="evidence" value="ECO:0007669"/>
    <property type="project" value="UniProtKB-KW"/>
</dbReference>
<dbReference type="PROSITE" id="PS00885">
    <property type="entry name" value="EPSP_SYNTHASE_2"/>
    <property type="match status" value="1"/>
</dbReference>
<name>A0A379C335_9FIRM</name>
<feature type="binding site" evidence="7">
    <location>
        <position position="395"/>
    </location>
    <ligand>
        <name>phosphoenolpyruvate</name>
        <dbReference type="ChEBI" id="CHEBI:58702"/>
    </ligand>
</feature>
<reference evidence="9 10" key="1">
    <citation type="submission" date="2018-06" db="EMBL/GenBank/DDBJ databases">
        <authorList>
            <consortium name="Pathogen Informatics"/>
            <person name="Doyle S."/>
        </authorList>
    </citation>
    <scope>NUCLEOTIDE SEQUENCE [LARGE SCALE GENOMIC DNA]</scope>
    <source>
        <strain evidence="9 10">NCTC13149</strain>
    </source>
</reference>
<dbReference type="InterPro" id="IPR006264">
    <property type="entry name" value="EPSP_synthase"/>
</dbReference>
<dbReference type="PANTHER" id="PTHR21090">
    <property type="entry name" value="AROM/DEHYDROQUINATE SYNTHASE"/>
    <property type="match status" value="1"/>
</dbReference>
<dbReference type="Pfam" id="PF00275">
    <property type="entry name" value="EPSP_synthase"/>
    <property type="match status" value="1"/>
</dbReference>
<dbReference type="EMBL" id="UGSZ01000001">
    <property type="protein sequence ID" value="SUB56653.1"/>
    <property type="molecule type" value="Genomic_DNA"/>
</dbReference>
<comment type="function">
    <text evidence="7">Catalyzes the transfer of the enolpyruvyl moiety of phosphoenolpyruvate (PEP) to the 5-hydroxyl of shikimate-3-phosphate (S3P) to produce enolpyruvyl shikimate-3-phosphate and inorganic phosphate.</text>
</comment>
<dbReference type="HAMAP" id="MF_00210">
    <property type="entry name" value="EPSP_synth"/>
    <property type="match status" value="1"/>
</dbReference>
<feature type="binding site" evidence="7">
    <location>
        <position position="159"/>
    </location>
    <ligand>
        <name>phosphoenolpyruvate</name>
        <dbReference type="ChEBI" id="CHEBI:58702"/>
    </ligand>
</feature>
<feature type="binding site" evidence="7">
    <location>
        <position position="329"/>
    </location>
    <ligand>
        <name>phosphoenolpyruvate</name>
        <dbReference type="ChEBI" id="CHEBI:58702"/>
    </ligand>
</feature>
<feature type="binding site" evidence="7">
    <location>
        <position position="88"/>
    </location>
    <ligand>
        <name>phosphoenolpyruvate</name>
        <dbReference type="ChEBI" id="CHEBI:58702"/>
    </ligand>
</feature>
<dbReference type="GO" id="GO:0009073">
    <property type="term" value="P:aromatic amino acid family biosynthetic process"/>
    <property type="evidence" value="ECO:0007669"/>
    <property type="project" value="UniProtKB-KW"/>
</dbReference>
<evidence type="ECO:0000256" key="7">
    <source>
        <dbReference type="HAMAP-Rule" id="MF_00210"/>
    </source>
</evidence>
<accession>A0A379C335</accession>
<keyword evidence="3 7" id="KW-0028">Amino-acid biosynthesis</keyword>
<comment type="caution">
    <text evidence="7">Lacks conserved residue(s) required for the propagation of feature annotation.</text>
</comment>
<evidence type="ECO:0000313" key="10">
    <source>
        <dbReference type="Proteomes" id="UP000255517"/>
    </source>
</evidence>
<dbReference type="SUPFAM" id="SSF55205">
    <property type="entry name" value="EPT/RTPC-like"/>
    <property type="match status" value="1"/>
</dbReference>
<dbReference type="AlphaFoldDB" id="A0A379C335"/>
<feature type="binding site" evidence="7">
    <location>
        <position position="20"/>
    </location>
    <ligand>
        <name>phosphoenolpyruvate</name>
        <dbReference type="ChEBI" id="CHEBI:58702"/>
    </ligand>
</feature>
<dbReference type="GO" id="GO:0005737">
    <property type="term" value="C:cytoplasm"/>
    <property type="evidence" value="ECO:0007669"/>
    <property type="project" value="UniProtKB-SubCell"/>
</dbReference>
<feature type="binding site" evidence="7">
    <location>
        <position position="369"/>
    </location>
    <ligand>
        <name>phosphoenolpyruvate</name>
        <dbReference type="ChEBI" id="CHEBI:58702"/>
    </ligand>
</feature>
<feature type="binding site" evidence="7">
    <location>
        <position position="298"/>
    </location>
    <ligand>
        <name>3-phosphoshikimate</name>
        <dbReference type="ChEBI" id="CHEBI:145989"/>
    </ligand>
</feature>
<dbReference type="CDD" id="cd01556">
    <property type="entry name" value="EPSP_synthase"/>
    <property type="match status" value="1"/>
</dbReference>
<evidence type="ECO:0000313" key="9">
    <source>
        <dbReference type="EMBL" id="SUB56653.1"/>
    </source>
</evidence>
<keyword evidence="5 7" id="KW-0057">Aromatic amino acid biosynthesis</keyword>
<dbReference type="PANTHER" id="PTHR21090:SF5">
    <property type="entry name" value="PENTAFUNCTIONAL AROM POLYPEPTIDE"/>
    <property type="match status" value="1"/>
</dbReference>
<dbReference type="UniPathway" id="UPA00053">
    <property type="reaction ID" value="UER00089"/>
</dbReference>
<comment type="subcellular location">
    <subcellularLocation>
        <location evidence="7">Cytoplasm</location>
    </subcellularLocation>
</comment>
<comment type="pathway">
    <text evidence="1 7">Metabolic intermediate biosynthesis; chorismate biosynthesis; chorismate from D-erythrose 4-phosphate and phosphoenolpyruvate: step 6/7.</text>
</comment>
<dbReference type="GO" id="GO:0003866">
    <property type="term" value="F:3-phosphoshikimate 1-carboxyvinyltransferase activity"/>
    <property type="evidence" value="ECO:0007669"/>
    <property type="project" value="UniProtKB-UniRule"/>
</dbReference>
<evidence type="ECO:0000256" key="5">
    <source>
        <dbReference type="ARBA" id="ARBA00023141"/>
    </source>
</evidence>
<dbReference type="Proteomes" id="UP000255517">
    <property type="component" value="Unassembled WGS sequence"/>
</dbReference>
<keyword evidence="7" id="KW-0963">Cytoplasm</keyword>
<comment type="similarity">
    <text evidence="2 7">Belongs to the EPSP synthase family.</text>
</comment>
<dbReference type="PIRSF" id="PIRSF000505">
    <property type="entry name" value="EPSPS"/>
    <property type="match status" value="1"/>
</dbReference>
<evidence type="ECO:0000256" key="1">
    <source>
        <dbReference type="ARBA" id="ARBA00004811"/>
    </source>
</evidence>
<feature type="binding site" evidence="7">
    <location>
        <position position="21"/>
    </location>
    <ligand>
        <name>3-phosphoshikimate</name>
        <dbReference type="ChEBI" id="CHEBI:145989"/>
    </ligand>
</feature>
<dbReference type="STRING" id="1122949.GCA_000378725_01631"/>
<evidence type="ECO:0000259" key="8">
    <source>
        <dbReference type="Pfam" id="PF00275"/>
    </source>
</evidence>
<feature type="active site" description="Proton acceptor" evidence="7">
    <location>
        <position position="298"/>
    </location>
</feature>
<comment type="subunit">
    <text evidence="7">Monomer.</text>
</comment>
<proteinExistence type="inferred from homology"/>
<feature type="binding site" evidence="7">
    <location>
        <position position="159"/>
    </location>
    <ligand>
        <name>3-phosphoshikimate</name>
        <dbReference type="ChEBI" id="CHEBI:145989"/>
    </ligand>
</feature>
<evidence type="ECO:0000256" key="6">
    <source>
        <dbReference type="ARBA" id="ARBA00044633"/>
    </source>
</evidence>
<dbReference type="NCBIfam" id="TIGR01356">
    <property type="entry name" value="aroA"/>
    <property type="match status" value="1"/>
</dbReference>
<feature type="binding site" evidence="7">
    <location>
        <position position="158"/>
    </location>
    <ligand>
        <name>3-phosphoshikimate</name>
        <dbReference type="ChEBI" id="CHEBI:145989"/>
    </ligand>
</feature>
<sequence length="415" mass="46299">MKVKIKPGKLEGDIDAISSKSQGHRDLILGALCEEKTEIFLNNFSDDILVTVKALENLGFVIERKENSFLIKDRVDVKNPQIDFKDSGSSLRFLLAIGNFYGENVKYIGSESLSKRPLKELIEELEKNNFSFSQNHLPLEARGYFKGGKFTFRGDISSQYISGILLVASKSPFESQIILKSNLESKPYVDLTINELKKFCIDVKKMENSYKIKGGNLKSPGKLYVEGDWSNASVFIGANLLGSKVKIRGLNIDSLQGDKEILTIAKKFGSKIFTEDNILENSKADIRSMEIDIKNIPDLAPVLCVILAASTEKSRLINAKRLRFKESDRLFSLCKMINDLGADGKIVGDSLEITGKIKGGHVNSFNDHRIVMAACLASTFAKEEIIIDGAQAVEKSYKNFFEDFKKLGGNFVCYR</sequence>